<feature type="domain" description="Homeobox" evidence="4">
    <location>
        <begin position="149"/>
        <end position="209"/>
    </location>
</feature>
<feature type="region of interest" description="Disordered" evidence="3">
    <location>
        <begin position="230"/>
        <end position="254"/>
    </location>
</feature>
<dbReference type="GO" id="GO:0005634">
    <property type="term" value="C:nucleus"/>
    <property type="evidence" value="ECO:0007669"/>
    <property type="project" value="UniProtKB-SubCell"/>
</dbReference>
<proteinExistence type="predicted"/>
<comment type="subcellular location">
    <subcellularLocation>
        <location evidence="1 2">Nucleus</location>
    </subcellularLocation>
</comment>
<dbReference type="Proteomes" id="UP001215151">
    <property type="component" value="Unassembled WGS sequence"/>
</dbReference>
<evidence type="ECO:0000256" key="1">
    <source>
        <dbReference type="PROSITE-ProRule" id="PRU00108"/>
    </source>
</evidence>
<feature type="region of interest" description="Disordered" evidence="3">
    <location>
        <begin position="416"/>
        <end position="470"/>
    </location>
</feature>
<organism evidence="5 6">
    <name type="scientific">Trametes cubensis</name>
    <dbReference type="NCBI Taxonomy" id="1111947"/>
    <lineage>
        <taxon>Eukaryota</taxon>
        <taxon>Fungi</taxon>
        <taxon>Dikarya</taxon>
        <taxon>Basidiomycota</taxon>
        <taxon>Agaricomycotina</taxon>
        <taxon>Agaricomycetes</taxon>
        <taxon>Polyporales</taxon>
        <taxon>Polyporaceae</taxon>
        <taxon>Trametes</taxon>
    </lineage>
</organism>
<reference evidence="5" key="1">
    <citation type="submission" date="2022-11" db="EMBL/GenBank/DDBJ databases">
        <title>Genome Sequence of Cubamyces cubensis.</title>
        <authorList>
            <person name="Buettner E."/>
        </authorList>
    </citation>
    <scope>NUCLEOTIDE SEQUENCE</scope>
    <source>
        <strain evidence="5">MPL-01</strain>
    </source>
</reference>
<dbReference type="GO" id="GO:0003677">
    <property type="term" value="F:DNA binding"/>
    <property type="evidence" value="ECO:0007669"/>
    <property type="project" value="UniProtKB-UniRule"/>
</dbReference>
<evidence type="ECO:0000256" key="3">
    <source>
        <dbReference type="SAM" id="MobiDB-lite"/>
    </source>
</evidence>
<dbReference type="SMART" id="SM00389">
    <property type="entry name" value="HOX"/>
    <property type="match status" value="1"/>
</dbReference>
<evidence type="ECO:0000256" key="2">
    <source>
        <dbReference type="RuleBase" id="RU000682"/>
    </source>
</evidence>
<feature type="compositionally biased region" description="Polar residues" evidence="3">
    <location>
        <begin position="441"/>
        <end position="454"/>
    </location>
</feature>
<dbReference type="AlphaFoldDB" id="A0AAD7TH47"/>
<keyword evidence="1 2" id="KW-0238">DNA-binding</keyword>
<dbReference type="SUPFAM" id="SSF46689">
    <property type="entry name" value="Homeodomain-like"/>
    <property type="match status" value="1"/>
</dbReference>
<dbReference type="CDD" id="cd00086">
    <property type="entry name" value="homeodomain"/>
    <property type="match status" value="1"/>
</dbReference>
<evidence type="ECO:0000259" key="4">
    <source>
        <dbReference type="PROSITE" id="PS50071"/>
    </source>
</evidence>
<accession>A0AAD7TH47</accession>
<dbReference type="PROSITE" id="PS50071">
    <property type="entry name" value="HOMEOBOX_2"/>
    <property type="match status" value="1"/>
</dbReference>
<dbReference type="InterPro" id="IPR009057">
    <property type="entry name" value="Homeodomain-like_sf"/>
</dbReference>
<sequence length="527" mass="58432">MLRTLGDDIQALRHTSRLARASAAKLAARISLASCPATSAFTLDDLHLPTTEPIISQLIPLGVDASLAQRISSTLSEATYRLRRLCETDYRDRCLQLAKQPYFAEPHAVALVPSTYATLFQKTVSEWSSYILNNFTPRLLAAYRNLHRRAQSPAKRPFNHGAIPMLERFFAENAFPSRLEKYELASQCDMDYRQIHVWNRRSRLRKDGIELKRRQASDELLGNIAKSLDALLPGSPDEEDDPDESSNRVHDDPYSALAPGFKAPAHAFPSPYPPLCAYDPFPIGKSLGFELPWPRTCNPQPLRAQSQRDVNVTDLVRTFADLCIEDSHDYARKVDSTERNNSTTERLPDIGRAIRCPRAPLPALIRPYPSATWPSYSAYRSSACHSPSTRHSIHSATFGSTSRLSSPSPCLAIDAAASRRAPRRTLPRRLPKHPPSRGSVRVQSPRSTSISSDCWGSESDPDSPLSTPPFHPVDLLLSSKSVAEGVRPVPHDASSKILTLDSFAFDAIISNISWDGSMLAAPPSTDY</sequence>
<dbReference type="Pfam" id="PF00046">
    <property type="entry name" value="Homeodomain"/>
    <property type="match status" value="1"/>
</dbReference>
<keyword evidence="1 2" id="KW-0371">Homeobox</keyword>
<keyword evidence="1 2" id="KW-0539">Nucleus</keyword>
<dbReference type="InterPro" id="IPR001356">
    <property type="entry name" value="HD"/>
</dbReference>
<feature type="DNA-binding region" description="Homeobox" evidence="1">
    <location>
        <begin position="151"/>
        <end position="210"/>
    </location>
</feature>
<evidence type="ECO:0000313" key="5">
    <source>
        <dbReference type="EMBL" id="KAJ8457220.1"/>
    </source>
</evidence>
<dbReference type="EMBL" id="JAPEVG010000585">
    <property type="protein sequence ID" value="KAJ8457220.1"/>
    <property type="molecule type" value="Genomic_DNA"/>
</dbReference>
<name>A0AAD7TH47_9APHY</name>
<evidence type="ECO:0000313" key="6">
    <source>
        <dbReference type="Proteomes" id="UP001215151"/>
    </source>
</evidence>
<keyword evidence="6" id="KW-1185">Reference proteome</keyword>
<protein>
    <recommendedName>
        <fullName evidence="4">Homeobox domain-containing protein</fullName>
    </recommendedName>
</protein>
<comment type="caution">
    <text evidence="5">The sequence shown here is derived from an EMBL/GenBank/DDBJ whole genome shotgun (WGS) entry which is preliminary data.</text>
</comment>
<gene>
    <name evidence="5" type="ORF">ONZ51_g11667</name>
</gene>
<feature type="compositionally biased region" description="Basic residues" evidence="3">
    <location>
        <begin position="420"/>
        <end position="435"/>
    </location>
</feature>
<dbReference type="Gene3D" id="1.10.10.60">
    <property type="entry name" value="Homeodomain-like"/>
    <property type="match status" value="1"/>
</dbReference>